<name>A2DN91_TRIV3</name>
<sequence>MSIQQDYSPQTETSPRKKCFGSIPVLDRLTCDILVEEAEKDISSGYTTKQDCKFISSIVRNSINSPEKLQNLENYNTYYSKSPDRGCTPSFAKDIQIPQSTSEPVIHDKSSFFEREKTLLMSKSFTEEALLQSPKIEHQKLDKGVIKRAERALKRREKSQSLILSQSLHEETDIYAKPKPYRIEKTILQESQSKLETIQHNEELLEKKELENCYYKPINPNMKLVERARKRRSEKEK</sequence>
<evidence type="ECO:0000313" key="2">
    <source>
        <dbReference type="Proteomes" id="UP000001542"/>
    </source>
</evidence>
<dbReference type="EMBL" id="DS113222">
    <property type="protein sequence ID" value="EAY18079.1"/>
    <property type="molecule type" value="Genomic_DNA"/>
</dbReference>
<dbReference type="VEuPathDB" id="TrichDB:TVAG_305990"/>
<dbReference type="KEGG" id="tva:5463564"/>
<accession>A2DN91</accession>
<dbReference type="RefSeq" id="XP_001579065.1">
    <property type="nucleotide sequence ID" value="XM_001579015.1"/>
</dbReference>
<proteinExistence type="predicted"/>
<reference evidence="1" key="2">
    <citation type="journal article" date="2007" name="Science">
        <title>Draft genome sequence of the sexually transmitted pathogen Trichomonas vaginalis.</title>
        <authorList>
            <person name="Carlton J.M."/>
            <person name="Hirt R.P."/>
            <person name="Silva J.C."/>
            <person name="Delcher A.L."/>
            <person name="Schatz M."/>
            <person name="Zhao Q."/>
            <person name="Wortman J.R."/>
            <person name="Bidwell S.L."/>
            <person name="Alsmark U.C.M."/>
            <person name="Besteiro S."/>
            <person name="Sicheritz-Ponten T."/>
            <person name="Noel C.J."/>
            <person name="Dacks J.B."/>
            <person name="Foster P.G."/>
            <person name="Simillion C."/>
            <person name="Van de Peer Y."/>
            <person name="Miranda-Saavedra D."/>
            <person name="Barton G.J."/>
            <person name="Westrop G.D."/>
            <person name="Mueller S."/>
            <person name="Dessi D."/>
            <person name="Fiori P.L."/>
            <person name="Ren Q."/>
            <person name="Paulsen I."/>
            <person name="Zhang H."/>
            <person name="Bastida-Corcuera F.D."/>
            <person name="Simoes-Barbosa A."/>
            <person name="Brown M.T."/>
            <person name="Hayes R.D."/>
            <person name="Mukherjee M."/>
            <person name="Okumura C.Y."/>
            <person name="Schneider R."/>
            <person name="Smith A.J."/>
            <person name="Vanacova S."/>
            <person name="Villalvazo M."/>
            <person name="Haas B.J."/>
            <person name="Pertea M."/>
            <person name="Feldblyum T.V."/>
            <person name="Utterback T.R."/>
            <person name="Shu C.L."/>
            <person name="Osoegawa K."/>
            <person name="de Jong P.J."/>
            <person name="Hrdy I."/>
            <person name="Horvathova L."/>
            <person name="Zubacova Z."/>
            <person name="Dolezal P."/>
            <person name="Malik S.B."/>
            <person name="Logsdon J.M. Jr."/>
            <person name="Henze K."/>
            <person name="Gupta A."/>
            <person name="Wang C.C."/>
            <person name="Dunne R.L."/>
            <person name="Upcroft J.A."/>
            <person name="Upcroft P."/>
            <person name="White O."/>
            <person name="Salzberg S.L."/>
            <person name="Tang P."/>
            <person name="Chiu C.-H."/>
            <person name="Lee Y.-S."/>
            <person name="Embley T.M."/>
            <person name="Coombs G.H."/>
            <person name="Mottram J.C."/>
            <person name="Tachezy J."/>
            <person name="Fraser-Liggett C.M."/>
            <person name="Johnson P.J."/>
        </authorList>
    </citation>
    <scope>NUCLEOTIDE SEQUENCE [LARGE SCALE GENOMIC DNA]</scope>
    <source>
        <strain evidence="1">G3</strain>
    </source>
</reference>
<dbReference type="InParanoid" id="A2DN91"/>
<dbReference type="AlphaFoldDB" id="A2DN91"/>
<protein>
    <submittedName>
        <fullName evidence="1">Uncharacterized protein</fullName>
    </submittedName>
</protein>
<reference evidence="1" key="1">
    <citation type="submission" date="2006-10" db="EMBL/GenBank/DDBJ databases">
        <authorList>
            <person name="Amadeo P."/>
            <person name="Zhao Q."/>
            <person name="Wortman J."/>
            <person name="Fraser-Liggett C."/>
            <person name="Carlton J."/>
        </authorList>
    </citation>
    <scope>NUCLEOTIDE SEQUENCE</scope>
    <source>
        <strain evidence="1">G3</strain>
    </source>
</reference>
<dbReference type="VEuPathDB" id="TrichDB:TVAGG3_1024100"/>
<dbReference type="Proteomes" id="UP000001542">
    <property type="component" value="Unassembled WGS sequence"/>
</dbReference>
<organism evidence="1 2">
    <name type="scientific">Trichomonas vaginalis (strain ATCC PRA-98 / G3)</name>
    <dbReference type="NCBI Taxonomy" id="412133"/>
    <lineage>
        <taxon>Eukaryota</taxon>
        <taxon>Metamonada</taxon>
        <taxon>Parabasalia</taxon>
        <taxon>Trichomonadida</taxon>
        <taxon>Trichomonadidae</taxon>
        <taxon>Trichomonas</taxon>
    </lineage>
</organism>
<keyword evidence="2" id="KW-1185">Reference proteome</keyword>
<evidence type="ECO:0000313" key="1">
    <source>
        <dbReference type="EMBL" id="EAY18079.1"/>
    </source>
</evidence>
<gene>
    <name evidence="1" type="ORF">TVAG_305990</name>
</gene>